<comment type="caution">
    <text evidence="2">The sequence shown here is derived from an EMBL/GenBank/DDBJ whole genome shotgun (WGS) entry which is preliminary data.</text>
</comment>
<feature type="domain" description="Chorismatase FkbO/Hyg5-like N-terminal" evidence="1">
    <location>
        <begin position="65"/>
        <end position="186"/>
    </location>
</feature>
<dbReference type="Pfam" id="PF21168">
    <property type="entry name" value="FkbO_Hyg5-like_N"/>
    <property type="match status" value="1"/>
</dbReference>
<dbReference type="InterPro" id="IPR049368">
    <property type="entry name" value="FkbO_Hyg5-like_N"/>
</dbReference>
<protein>
    <recommendedName>
        <fullName evidence="1">Chorismatase FkbO/Hyg5-like N-terminal domain-containing protein</fullName>
    </recommendedName>
</protein>
<accession>A0A2K1Q0M0</accession>
<name>A0A2K1Q0M0_9GAMM</name>
<organism evidence="2 3">
    <name type="scientific">Solilutibacter silvestris</name>
    <dbReference type="NCBI Taxonomy" id="1645665"/>
    <lineage>
        <taxon>Bacteria</taxon>
        <taxon>Pseudomonadati</taxon>
        <taxon>Pseudomonadota</taxon>
        <taxon>Gammaproteobacteria</taxon>
        <taxon>Lysobacterales</taxon>
        <taxon>Lysobacteraceae</taxon>
        <taxon>Solilutibacter</taxon>
    </lineage>
</organism>
<gene>
    <name evidence="2" type="ORF">Lysil_0217</name>
</gene>
<dbReference type="InterPro" id="IPR035959">
    <property type="entry name" value="RutC-like_sf"/>
</dbReference>
<keyword evidence="3" id="KW-1185">Reference proteome</keyword>
<dbReference type="SUPFAM" id="SSF55298">
    <property type="entry name" value="YjgF-like"/>
    <property type="match status" value="1"/>
</dbReference>
<evidence type="ECO:0000313" key="2">
    <source>
        <dbReference type="EMBL" id="PNS08588.1"/>
    </source>
</evidence>
<dbReference type="Proteomes" id="UP000236220">
    <property type="component" value="Unassembled WGS sequence"/>
</dbReference>
<evidence type="ECO:0000259" key="1">
    <source>
        <dbReference type="Pfam" id="PF21168"/>
    </source>
</evidence>
<evidence type="ECO:0000313" key="3">
    <source>
        <dbReference type="Proteomes" id="UP000236220"/>
    </source>
</evidence>
<dbReference type="EMBL" id="NPZB01000001">
    <property type="protein sequence ID" value="PNS08588.1"/>
    <property type="molecule type" value="Genomic_DNA"/>
</dbReference>
<reference evidence="2 3" key="1">
    <citation type="submission" date="2017-08" db="EMBL/GenBank/DDBJ databases">
        <title>Lysobacter sylvestris genome.</title>
        <authorList>
            <person name="Zhang D.-C."/>
            <person name="Albuquerque L."/>
            <person name="Franca L."/>
            <person name="Froufe H.J.C."/>
            <person name="Barroso C."/>
            <person name="Egas C."/>
            <person name="Da Costa M."/>
            <person name="Margesin R."/>
        </authorList>
    </citation>
    <scope>NUCLEOTIDE SEQUENCE [LARGE SCALE GENOMIC DNA]</scope>
    <source>
        <strain evidence="2 3">AM20-91</strain>
    </source>
</reference>
<dbReference type="Gene3D" id="3.30.1330.40">
    <property type="entry name" value="RutC-like"/>
    <property type="match status" value="1"/>
</dbReference>
<dbReference type="AlphaFoldDB" id="A0A2K1Q0M0"/>
<sequence>MSRAARHVPQLPRLLVDYVPLATLDAELARDDTLAVIGFAGHPATHADPRYLRVPLQPHGDAPLEVWRAGHGVRHGRDGNIAWASDGQLTFGAIEIEEGDGDLIAASEQAYRQLTDFVNGSDTPHLLRVWNYLDSITVGDGDIERYRQFCVGRAHGLGTFDAQSLPAATAIGRCDTARVLQVYWLSSATTGTPVENPRQVSAYHYPRQYGPQAPSFARAMLPPAASDMPLMLSGTAAVVGHASQHASDLVAQIHETFRNFDALIGAARLKRPDLPARFGHGARLKVYVRDAGDLELVDRTLRGVLGPNVRYIVLHAAICRRELAVEIDGVHA</sequence>
<proteinExistence type="predicted"/>